<feature type="region of interest" description="Disordered" evidence="1">
    <location>
        <begin position="48"/>
        <end position="82"/>
    </location>
</feature>
<protein>
    <submittedName>
        <fullName evidence="2">Uncharacterized protein</fullName>
    </submittedName>
</protein>
<name>A0A7G9RAA2_9ACTN</name>
<evidence type="ECO:0000313" key="3">
    <source>
        <dbReference type="Proteomes" id="UP000515947"/>
    </source>
</evidence>
<dbReference type="Proteomes" id="UP000515947">
    <property type="component" value="Chromosome"/>
</dbReference>
<dbReference type="EMBL" id="CP060713">
    <property type="protein sequence ID" value="QNN52527.1"/>
    <property type="molecule type" value="Genomic_DNA"/>
</dbReference>
<organism evidence="2 3">
    <name type="scientific">Nocardioides mesophilus</name>
    <dbReference type="NCBI Taxonomy" id="433659"/>
    <lineage>
        <taxon>Bacteria</taxon>
        <taxon>Bacillati</taxon>
        <taxon>Actinomycetota</taxon>
        <taxon>Actinomycetes</taxon>
        <taxon>Propionibacteriales</taxon>
        <taxon>Nocardioidaceae</taxon>
        <taxon>Nocardioides</taxon>
    </lineage>
</organism>
<proteinExistence type="predicted"/>
<sequence length="162" mass="17849">MGPGLVVVLAALCVVLLVLLAAVLLTGARRSREVADLHRRLDALHQELEHRPAPRAEPDEVEYVITSAGPAGPPGPDAQVPGQEVEALDGRQFVSTAVAESLVRVVSLGYGVRRALSAENRNRIGFEMRRETRRARKERKRELRLLRRTLRAPRSVPDQDAA</sequence>
<keyword evidence="3" id="KW-1185">Reference proteome</keyword>
<evidence type="ECO:0000256" key="1">
    <source>
        <dbReference type="SAM" id="MobiDB-lite"/>
    </source>
</evidence>
<reference evidence="2 3" key="1">
    <citation type="submission" date="2020-08" db="EMBL/GenBank/DDBJ databases">
        <title>Genome sequence of Nocardioides mesophilus KACC 16243T.</title>
        <authorList>
            <person name="Hyun D.-W."/>
            <person name="Bae J.-W."/>
        </authorList>
    </citation>
    <scope>NUCLEOTIDE SEQUENCE [LARGE SCALE GENOMIC DNA]</scope>
    <source>
        <strain evidence="2 3">KACC 16243</strain>
    </source>
</reference>
<gene>
    <name evidence="2" type="ORF">H9L09_19010</name>
</gene>
<evidence type="ECO:0000313" key="2">
    <source>
        <dbReference type="EMBL" id="QNN52527.1"/>
    </source>
</evidence>
<accession>A0A7G9RAA2</accession>
<feature type="compositionally biased region" description="Basic and acidic residues" evidence="1">
    <location>
        <begin position="48"/>
        <end position="58"/>
    </location>
</feature>
<dbReference type="KEGG" id="nmes:H9L09_19010"/>
<dbReference type="RefSeq" id="WP_187578369.1">
    <property type="nucleotide sequence ID" value="NZ_CP060713.1"/>
</dbReference>
<dbReference type="AlphaFoldDB" id="A0A7G9RAA2"/>